<dbReference type="Proteomes" id="UP000002039">
    <property type="component" value="Unassembled WGS sequence"/>
</dbReference>
<dbReference type="Gene3D" id="3.40.50.300">
    <property type="entry name" value="P-loop containing nucleotide triphosphate hydrolases"/>
    <property type="match status" value="1"/>
</dbReference>
<reference evidence="3" key="1">
    <citation type="journal article" date="2015" name="PLoS Genet.">
        <title>The dynamic genome and transcriptome of the human fungal pathogen Blastomyces and close relative Emmonsia.</title>
        <authorList>
            <person name="Munoz J.F."/>
            <person name="Gauthier G.M."/>
            <person name="Desjardins C.A."/>
            <person name="Gallo J.E."/>
            <person name="Holder J."/>
            <person name="Sullivan T.D."/>
            <person name="Marty A.J."/>
            <person name="Carmen J.C."/>
            <person name="Chen Z."/>
            <person name="Ding L."/>
            <person name="Gujja S."/>
            <person name="Magrini V."/>
            <person name="Misas E."/>
            <person name="Mitreva M."/>
            <person name="Priest M."/>
            <person name="Saif S."/>
            <person name="Whiston E.A."/>
            <person name="Young S."/>
            <person name="Zeng Q."/>
            <person name="Goldman W.E."/>
            <person name="Mardis E.R."/>
            <person name="Taylor J.W."/>
            <person name="McEwen J.G."/>
            <person name="Clay O.K."/>
            <person name="Klein B.S."/>
            <person name="Cuomo C.A."/>
        </authorList>
    </citation>
    <scope>NUCLEOTIDE SEQUENCE [LARGE SCALE GENOMIC DNA]</scope>
    <source>
        <strain evidence="3">ER-3 / ATCC MYA-2586</strain>
    </source>
</reference>
<dbReference type="Pfam" id="PF17784">
    <property type="entry name" value="Sulfotransfer_4"/>
    <property type="match status" value="1"/>
</dbReference>
<organism evidence="2 3">
    <name type="scientific">Ajellomyces dermatitidis (strain ER-3 / ATCC MYA-2586)</name>
    <name type="common">Blastomyces dermatitidis</name>
    <dbReference type="NCBI Taxonomy" id="559297"/>
    <lineage>
        <taxon>Eukaryota</taxon>
        <taxon>Fungi</taxon>
        <taxon>Dikarya</taxon>
        <taxon>Ascomycota</taxon>
        <taxon>Pezizomycotina</taxon>
        <taxon>Eurotiomycetes</taxon>
        <taxon>Eurotiomycetidae</taxon>
        <taxon>Onygenales</taxon>
        <taxon>Ajellomycetaceae</taxon>
        <taxon>Blastomyces</taxon>
    </lineage>
</organism>
<keyword evidence="3" id="KW-1185">Reference proteome</keyword>
<feature type="chain" id="PRO_5046766753" evidence="1">
    <location>
        <begin position="20"/>
        <end position="152"/>
    </location>
</feature>
<dbReference type="InterPro" id="IPR040632">
    <property type="entry name" value="Sulfotransfer_4"/>
</dbReference>
<evidence type="ECO:0000256" key="1">
    <source>
        <dbReference type="SAM" id="SignalP"/>
    </source>
</evidence>
<protein>
    <submittedName>
        <fullName evidence="2">Uncharacterized protein</fullName>
    </submittedName>
</protein>
<evidence type="ECO:0000313" key="3">
    <source>
        <dbReference type="Proteomes" id="UP000002039"/>
    </source>
</evidence>
<proteinExistence type="predicted"/>
<keyword evidence="1" id="KW-0732">Signal</keyword>
<dbReference type="InterPro" id="IPR027417">
    <property type="entry name" value="P-loop_NTPase"/>
</dbReference>
<name>A0ABP2ETZ2_AJEDR</name>
<dbReference type="EMBL" id="EQ999975">
    <property type="protein sequence ID" value="EEQ87352.2"/>
    <property type="molecule type" value="Genomic_DNA"/>
</dbReference>
<evidence type="ECO:0000313" key="2">
    <source>
        <dbReference type="EMBL" id="EEQ87352.2"/>
    </source>
</evidence>
<accession>A0ABP2ETZ2</accession>
<dbReference type="RefSeq" id="XP_045274687.1">
    <property type="nucleotide sequence ID" value="XM_045418013.1"/>
</dbReference>
<sequence length="152" mass="17388">MGWHMFFAAPLILIGLGHHFRRPLTIIHPRLGPSRPQKVVRRTARSQRGCRRLGSIMFRPRADRRLCRGQKVILNVRRDMDKWHASAMKHLCEEGNEKWALWLLLVPPERGCWSGKVEDGWEPVCKFLGKEVPHGQPFPRANDAAGLVSGEG</sequence>
<feature type="signal peptide" evidence="1">
    <location>
        <begin position="1"/>
        <end position="19"/>
    </location>
</feature>
<gene>
    <name evidence="2" type="ORF">BDCG_02472</name>
</gene>
<dbReference type="GeneID" id="69024893"/>